<dbReference type="Proteomes" id="UP000373269">
    <property type="component" value="Chromosome"/>
</dbReference>
<dbReference type="Proteomes" id="UP001178322">
    <property type="component" value="Chromosome"/>
</dbReference>
<gene>
    <name evidence="1" type="ORF">GDS87_06710</name>
    <name evidence="2" type="ORF">QNH24_07175</name>
</gene>
<sequence>MDILIASNRQLPIRYYVDKAIWIRRGGCSIHPQMTLPFFVEIEIKNSLNLQIIIDYIFEFQRQYKQTELQILIKDAHILTKINELLTYNVPHQHTITIQQL</sequence>
<dbReference type="RefSeq" id="WP_283871396.1">
    <property type="nucleotide sequence ID" value="NZ_CP045835.1"/>
</dbReference>
<evidence type="ECO:0000313" key="2">
    <source>
        <dbReference type="EMBL" id="WHY53017.1"/>
    </source>
</evidence>
<keyword evidence="3" id="KW-1185">Reference proteome</keyword>
<protein>
    <submittedName>
        <fullName evidence="2">Uncharacterized protein</fullName>
    </submittedName>
</protein>
<dbReference type="AlphaFoldDB" id="A0AAX3X2S9"/>
<accession>A0AAX3X2S9</accession>
<reference evidence="2" key="2">
    <citation type="submission" date="2023-05" db="EMBL/GenBank/DDBJ databases">
        <title>Comparative genomics of Bacillaceae isolates and their secondary metabolite potential.</title>
        <authorList>
            <person name="Song L."/>
            <person name="Nielsen L.J."/>
            <person name="Mohite O."/>
            <person name="Xu X."/>
            <person name="Weber T."/>
            <person name="Kovacs A.T."/>
        </authorList>
    </citation>
    <scope>NUCLEOTIDE SEQUENCE</scope>
    <source>
        <strain evidence="2">LY1</strain>
    </source>
</reference>
<evidence type="ECO:0000313" key="4">
    <source>
        <dbReference type="Proteomes" id="UP001178322"/>
    </source>
</evidence>
<dbReference type="EMBL" id="CP045835">
    <property type="protein sequence ID" value="QGG50661.1"/>
    <property type="molecule type" value="Genomic_DNA"/>
</dbReference>
<name>A0AAX3X2S9_9BACI</name>
<reference evidence="1 3" key="1">
    <citation type="submission" date="2019-11" db="EMBL/GenBank/DDBJ databases">
        <title>Whole Genome Sequencing and Comparative Genomic Analyses of Lysinibacillus pakistanensis LZH-9, a Halotolerant Strain with Excellent COD Removal Capability.</title>
        <authorList>
            <person name="Zhou H."/>
        </authorList>
    </citation>
    <scope>NUCLEOTIDE SEQUENCE [LARGE SCALE GENOMIC DNA]</scope>
    <source>
        <strain evidence="1 3">LZH-9</strain>
    </source>
</reference>
<organism evidence="2 4">
    <name type="scientific">Lysinibacillus pakistanensis</name>
    <dbReference type="NCBI Taxonomy" id="759811"/>
    <lineage>
        <taxon>Bacteria</taxon>
        <taxon>Bacillati</taxon>
        <taxon>Bacillota</taxon>
        <taxon>Bacilli</taxon>
        <taxon>Bacillales</taxon>
        <taxon>Bacillaceae</taxon>
        <taxon>Lysinibacillus</taxon>
    </lineage>
</organism>
<proteinExistence type="predicted"/>
<dbReference type="EMBL" id="CP126101">
    <property type="protein sequence ID" value="WHY53017.1"/>
    <property type="molecule type" value="Genomic_DNA"/>
</dbReference>
<evidence type="ECO:0000313" key="3">
    <source>
        <dbReference type="Proteomes" id="UP000373269"/>
    </source>
</evidence>
<evidence type="ECO:0000313" key="1">
    <source>
        <dbReference type="EMBL" id="QGG50661.1"/>
    </source>
</evidence>